<dbReference type="EMBL" id="NQVE01000188">
    <property type="protein sequence ID" value="RAL41254.1"/>
    <property type="molecule type" value="Genomic_DNA"/>
</dbReference>
<reference evidence="8 9" key="1">
    <citation type="submission" date="2018-06" db="EMBL/GenBank/DDBJ databases">
        <title>The Genome of Cuscuta australis (Dodder) Provides Insight into the Evolution of Plant Parasitism.</title>
        <authorList>
            <person name="Liu H."/>
        </authorList>
    </citation>
    <scope>NUCLEOTIDE SEQUENCE [LARGE SCALE GENOMIC DNA]</scope>
    <source>
        <strain evidence="9">cv. Yunnan</strain>
        <tissue evidence="8">Vines</tissue>
    </source>
</reference>
<feature type="compositionally biased region" description="Polar residues" evidence="6">
    <location>
        <begin position="1911"/>
        <end position="1922"/>
    </location>
</feature>
<dbReference type="PANTHER" id="PTHR23185">
    <property type="entry name" value="PROTEIN VIRILIZER HOMOLOG"/>
    <property type="match status" value="1"/>
</dbReference>
<protein>
    <recommendedName>
        <fullName evidence="7">Virilizer N-terminal domain-containing protein</fullName>
    </recommendedName>
</protein>
<evidence type="ECO:0000313" key="8">
    <source>
        <dbReference type="EMBL" id="RAL41254.1"/>
    </source>
</evidence>
<feature type="compositionally biased region" description="Low complexity" evidence="6">
    <location>
        <begin position="1853"/>
        <end position="1867"/>
    </location>
</feature>
<dbReference type="InterPro" id="IPR026736">
    <property type="entry name" value="Virilizer"/>
</dbReference>
<comment type="similarity">
    <text evidence="2">Belongs to the vir family.</text>
</comment>
<proteinExistence type="inferred from homology"/>
<dbReference type="Pfam" id="PF15912">
    <property type="entry name" value="VIR_N"/>
    <property type="match status" value="1"/>
</dbReference>
<evidence type="ECO:0000256" key="5">
    <source>
        <dbReference type="ARBA" id="ARBA00023242"/>
    </source>
</evidence>
<evidence type="ECO:0000256" key="1">
    <source>
        <dbReference type="ARBA" id="ARBA00004123"/>
    </source>
</evidence>
<feature type="compositionally biased region" description="Polar residues" evidence="6">
    <location>
        <begin position="1732"/>
        <end position="1748"/>
    </location>
</feature>
<keyword evidence="5" id="KW-0539">Nucleus</keyword>
<feature type="compositionally biased region" description="Basic and acidic residues" evidence="6">
    <location>
        <begin position="1768"/>
        <end position="1780"/>
    </location>
</feature>
<dbReference type="PANTHER" id="PTHR23185:SF0">
    <property type="entry name" value="PROTEIN VIRILIZER HOMOLOG"/>
    <property type="match status" value="1"/>
</dbReference>
<sequence>MGRPEPCVLFAQTFVHPQLDEFVDEVLFSEPVVISACEFLEQSASSGCSAVQLVGATSPPSFAMEVFVQCEGETRFRRLCQPFLYSHSSSNVLDVEAVVTNHLVIRGSYRSLSLVIYGNTAEDLGQFNIEVDLDNSLVNTVSSVEGNIEDLPPALRPTTETLLENLSPLKTLSLRAHQVDTPIEIKRFLQLTLKILGSQNVGLVTNRLLSSILSVASVYAMPCLHSITTIHKQLGLDKLIFDDKVHNVISEAIKELFEMHKDLNYEEGKELVECSIEGVCTASDIDSDGTEQLVNALIRYKYDYSICSDRNPGLSKKENVILWLSVALVLCSARESCFHFVNYGGMELLGYAYLQNSTALKLMLLGVIEQATRHSVGCEGFLGWWPRKDESVPSGISNGYNQLLKLLIKCQRHDVASLSTYVLHRIRFYEVACRYEHAVLSILESHLSIGSQDQSDTLDMLANAKFQIKTLLKLINSSGPIEDPSPVACASRSLLGDGQMSYESTSGLIPLSKCCHPNKDVDIHLLSLLKERGFLPLSAALLSFSALRTVKGGMLDNLLDIVSYLEAIVLSLLSCRSGLVFLACNLEQSTTLVHALRGSDKWEKENSISLRYASALISKGFFLYPHEIALIMEMHLKAINAVDLLVTSNQNSEDFLWILWKLCGLSRSDGGREALLNLVHFPEAVSALMATLHSAKELDPSSLSTVASPLNHAVFHSAAEIFEIIVSDSTPSSLSSWIEHVKDLHKLLLSSSHGSNKKDAPARLLDWIDAGLVYHKNGAIGLLRYAAVLASGGDAHMTSTNVLASDVMDIDNIIGDSSSASEGNLIDSILGKRITEKDFPGVFLRDSSVVQLTTAFRILAFISDNSTVAAALYDEGAVMVVHAVLINCRLLLERSSNVYDYLVDESTECGSTSDILLERNREQSLIDLLIPSLVLLINLLQKLQEAKEQHRNTKLINSLVQLHREVSPKLAASASDLSYSCPKIALGLGAVCHLLVSALACWSIYGWTPGLFHFLFDNLNSTSVVALGPKETSSLLLLLHDLFPDERAWLWKDGMPTLATLRTSAVRTLLGPQKEEEVNWYLQPGHSEKLLGQMAPQLGKISQIILHCCVSTLIVMQDMLRVFITRITYLSTDTASVLIRPIVLKIHDHLSDPSTLSEVDVYKVHNMLLFISLLLEHPHAKNVISKAGVVQMLLEVLQKCLDAANSDPKVFLQNRAISGKMTSTVSWCTPVFKSISIISDSQTHGHISSAPERHIPEAFTAVQCTFVLTQLLTFFKILPVEKELLACLSAFKEIGRSAQGKSSLHSIFLQIQSADEDYESESCCANVIYNMKTYAWRDYPPLAYCWRLLLNSISSQNIPLVLSVEAIGTLCLGSLNFCMDAESVSLERVDEIRYLFGLKVESCGPPDMFEECLKSLENYTGSFGSMVNEYMNSVGFDKAYLNHVKESVKLLMLLLQEPSSNIVVKADEIISVSSTPPIGPTTVSNKIQKLVDKSAERIDGDRLLDELGDNFLWECPENLRDRLTQTGLASRRRSSSMDGGTNRRGRGDVSSSVAETAPPPPPRVPMPSVVTSGPTRRDTFRQRKPNTSRPPSMHVDDYVARERNTDGSTNSNVITLPRIGSSSGRPPSIHVDEFMARERERHSGVGVSPPVVVEKLGPPVENKPDLEKLSASSQMKPDLDDDLQGIDIVFDAEVCEPDDDKLPFPQPDDPLQQNSPPRSIVEETASEETRQSSRVMSYTEENTQSEFSSRMSVFRPEVGLTREPSISSERKFNDQPEELRSSVVKTSTSSLKPAVDSHSPTEMFSRTNVKPNHANVPQKYYDKKSQLGQPNVPPMMPIAIASPVAAQQDYKSMRTSSSASLTSSPMPDLKYRTSTSSSIRPFPPLPPTPPPFGVNPSSLSLLKPSTSHSPGYNQNNEVQHASASDGAHLSNPSASGPLLTPFSPPPSLAPHLIFSRPYGSNSPVLPHHADNLHSIGQLQPLQVPQMPRHPPSQQLRPFVQSDQGVSLLQQSRMHMQMQQQQPLPQMMLQQQPQLSPAPPPHPPVYYNTNNIQQQHESISHPLTQHQQQQHRQHDLLPQGLHQHGDSASQQQDSGMSLQDFFKSPEAIQSLLSDRDKLCQLLEQHPKLMQMLQDRLGQL</sequence>
<evidence type="ECO:0000256" key="3">
    <source>
        <dbReference type="ARBA" id="ARBA00022664"/>
    </source>
</evidence>
<feature type="compositionally biased region" description="Low complexity" evidence="6">
    <location>
        <begin position="1894"/>
        <end position="1910"/>
    </location>
</feature>
<evidence type="ECO:0000313" key="9">
    <source>
        <dbReference type="Proteomes" id="UP000249390"/>
    </source>
</evidence>
<feature type="region of interest" description="Disordered" evidence="6">
    <location>
        <begin position="1852"/>
        <end position="1942"/>
    </location>
</feature>
<dbReference type="Proteomes" id="UP000249390">
    <property type="component" value="Unassembled WGS sequence"/>
</dbReference>
<feature type="domain" description="Virilizer N-terminal" evidence="7">
    <location>
        <begin position="8"/>
        <end position="121"/>
    </location>
</feature>
<name>A0A328D739_9ASTE</name>
<comment type="caution">
    <text evidence="8">The sequence shown here is derived from an EMBL/GenBank/DDBJ whole genome shotgun (WGS) entry which is preliminary data.</text>
</comment>
<feature type="region of interest" description="Disordered" evidence="6">
    <location>
        <begin position="1761"/>
        <end position="1815"/>
    </location>
</feature>
<feature type="region of interest" description="Disordered" evidence="6">
    <location>
        <begin position="1641"/>
        <end position="1662"/>
    </location>
</feature>
<dbReference type="GO" id="GO:0036396">
    <property type="term" value="C:RNA N6-methyladenosine methyltransferase complex"/>
    <property type="evidence" value="ECO:0007669"/>
    <property type="project" value="TreeGrafter"/>
</dbReference>
<dbReference type="GO" id="GO:0003723">
    <property type="term" value="F:RNA binding"/>
    <property type="evidence" value="ECO:0007669"/>
    <property type="project" value="TreeGrafter"/>
</dbReference>
<evidence type="ECO:0000256" key="2">
    <source>
        <dbReference type="ARBA" id="ARBA00008371"/>
    </source>
</evidence>
<feature type="compositionally biased region" description="Pro residues" evidence="6">
    <location>
        <begin position="1881"/>
        <end position="1893"/>
    </location>
</feature>
<keyword evidence="9" id="KW-1185">Reference proteome</keyword>
<feature type="compositionally biased region" description="Low complexity" evidence="6">
    <location>
        <begin position="1781"/>
        <end position="1792"/>
    </location>
</feature>
<evidence type="ECO:0000259" key="7">
    <source>
        <dbReference type="Pfam" id="PF15912"/>
    </source>
</evidence>
<keyword evidence="3" id="KW-0507">mRNA processing</keyword>
<evidence type="ECO:0000256" key="6">
    <source>
        <dbReference type="SAM" id="MobiDB-lite"/>
    </source>
</evidence>
<feature type="compositionally biased region" description="Polar residues" evidence="6">
    <location>
        <begin position="1798"/>
        <end position="1810"/>
    </location>
</feature>
<feature type="compositionally biased region" description="Low complexity" evidence="6">
    <location>
        <begin position="2012"/>
        <end position="2034"/>
    </location>
</feature>
<feature type="region of interest" description="Disordered" evidence="6">
    <location>
        <begin position="1696"/>
        <end position="1748"/>
    </location>
</feature>
<comment type="subcellular location">
    <subcellularLocation>
        <location evidence="1">Nucleus</location>
    </subcellularLocation>
</comment>
<feature type="compositionally biased region" description="Basic and acidic residues" evidence="6">
    <location>
        <begin position="1594"/>
        <end position="1605"/>
    </location>
</feature>
<evidence type="ECO:0000256" key="4">
    <source>
        <dbReference type="ARBA" id="ARBA00023187"/>
    </source>
</evidence>
<feature type="compositionally biased region" description="Low complexity" evidence="6">
    <location>
        <begin position="1644"/>
        <end position="1653"/>
    </location>
</feature>
<accession>A0A328D739</accession>
<keyword evidence="4" id="KW-0508">mRNA splicing</keyword>
<feature type="compositionally biased region" description="Low complexity" evidence="6">
    <location>
        <begin position="1617"/>
        <end position="1627"/>
    </location>
</feature>
<organism evidence="8 9">
    <name type="scientific">Cuscuta australis</name>
    <dbReference type="NCBI Taxonomy" id="267555"/>
    <lineage>
        <taxon>Eukaryota</taxon>
        <taxon>Viridiplantae</taxon>
        <taxon>Streptophyta</taxon>
        <taxon>Embryophyta</taxon>
        <taxon>Tracheophyta</taxon>
        <taxon>Spermatophyta</taxon>
        <taxon>Magnoliopsida</taxon>
        <taxon>eudicotyledons</taxon>
        <taxon>Gunneridae</taxon>
        <taxon>Pentapetalae</taxon>
        <taxon>asterids</taxon>
        <taxon>lamiids</taxon>
        <taxon>Solanales</taxon>
        <taxon>Convolvulaceae</taxon>
        <taxon>Cuscuteae</taxon>
        <taxon>Cuscuta</taxon>
        <taxon>Cuscuta subgen. Grammica</taxon>
        <taxon>Cuscuta sect. Cleistogrammica</taxon>
    </lineage>
</organism>
<dbReference type="InterPro" id="IPR031801">
    <property type="entry name" value="VIR_N"/>
</dbReference>
<feature type="region of interest" description="Disordered" evidence="6">
    <location>
        <begin position="1524"/>
        <end position="1627"/>
    </location>
</feature>
<gene>
    <name evidence="8" type="ORF">DM860_010048</name>
</gene>
<feature type="region of interest" description="Disordered" evidence="6">
    <location>
        <begin position="2012"/>
        <end position="2048"/>
    </location>
</feature>